<keyword evidence="2" id="KW-1185">Reference proteome</keyword>
<sequence length="98" mass="11000">MTPNSLNCLSQSATLEHHHSYVRKNTTLVVYAIYCKFKNLMPNALELIAYAKGLVDLRAQVIELGDLGWLSMGYVLIPLAIFDGKSRLMSESHIFGQE</sequence>
<dbReference type="HOGENOM" id="CLU_2334433_0_0_1"/>
<evidence type="ECO:0000313" key="2">
    <source>
        <dbReference type="Proteomes" id="UP000054166"/>
    </source>
</evidence>
<dbReference type="Proteomes" id="UP000054166">
    <property type="component" value="Unassembled WGS sequence"/>
</dbReference>
<evidence type="ECO:0000313" key="1">
    <source>
        <dbReference type="EMBL" id="KIM72728.1"/>
    </source>
</evidence>
<protein>
    <submittedName>
        <fullName evidence="1">Uncharacterized protein</fullName>
    </submittedName>
</protein>
<reference evidence="2" key="2">
    <citation type="submission" date="2015-01" db="EMBL/GenBank/DDBJ databases">
        <title>Evolutionary Origins and Diversification of the Mycorrhizal Mutualists.</title>
        <authorList>
            <consortium name="DOE Joint Genome Institute"/>
            <consortium name="Mycorrhizal Genomics Consortium"/>
            <person name="Kohler A."/>
            <person name="Kuo A."/>
            <person name="Nagy L.G."/>
            <person name="Floudas D."/>
            <person name="Copeland A."/>
            <person name="Barry K.W."/>
            <person name="Cichocki N."/>
            <person name="Veneault-Fourrey C."/>
            <person name="LaButti K."/>
            <person name="Lindquist E.A."/>
            <person name="Lipzen A."/>
            <person name="Lundell T."/>
            <person name="Morin E."/>
            <person name="Murat C."/>
            <person name="Riley R."/>
            <person name="Ohm R."/>
            <person name="Sun H."/>
            <person name="Tunlid A."/>
            <person name="Henrissat B."/>
            <person name="Grigoriev I.V."/>
            <person name="Hibbett D.S."/>
            <person name="Martin F."/>
        </authorList>
    </citation>
    <scope>NUCLEOTIDE SEQUENCE [LARGE SCALE GENOMIC DNA]</scope>
    <source>
        <strain evidence="2">F 1598</strain>
    </source>
</reference>
<accession>A0A0C3AFZ1</accession>
<proteinExistence type="predicted"/>
<reference evidence="1 2" key="1">
    <citation type="submission" date="2014-04" db="EMBL/GenBank/DDBJ databases">
        <authorList>
            <consortium name="DOE Joint Genome Institute"/>
            <person name="Kuo A."/>
            <person name="Tarkka M."/>
            <person name="Buscot F."/>
            <person name="Kohler A."/>
            <person name="Nagy L.G."/>
            <person name="Floudas D."/>
            <person name="Copeland A."/>
            <person name="Barry K.W."/>
            <person name="Cichocki N."/>
            <person name="Veneault-Fourrey C."/>
            <person name="LaButti K."/>
            <person name="Lindquist E.A."/>
            <person name="Lipzen A."/>
            <person name="Lundell T."/>
            <person name="Morin E."/>
            <person name="Murat C."/>
            <person name="Sun H."/>
            <person name="Tunlid A."/>
            <person name="Henrissat B."/>
            <person name="Grigoriev I.V."/>
            <person name="Hibbett D.S."/>
            <person name="Martin F."/>
            <person name="Nordberg H.P."/>
            <person name="Cantor M.N."/>
            <person name="Hua S.X."/>
        </authorList>
    </citation>
    <scope>NUCLEOTIDE SEQUENCE [LARGE SCALE GENOMIC DNA]</scope>
    <source>
        <strain evidence="1 2">F 1598</strain>
    </source>
</reference>
<dbReference type="EMBL" id="KN833110">
    <property type="protein sequence ID" value="KIM72728.1"/>
    <property type="molecule type" value="Genomic_DNA"/>
</dbReference>
<organism evidence="1 2">
    <name type="scientific">Piloderma croceum (strain F 1598)</name>
    <dbReference type="NCBI Taxonomy" id="765440"/>
    <lineage>
        <taxon>Eukaryota</taxon>
        <taxon>Fungi</taxon>
        <taxon>Dikarya</taxon>
        <taxon>Basidiomycota</taxon>
        <taxon>Agaricomycotina</taxon>
        <taxon>Agaricomycetes</taxon>
        <taxon>Agaricomycetidae</taxon>
        <taxon>Atheliales</taxon>
        <taxon>Atheliaceae</taxon>
        <taxon>Piloderma</taxon>
    </lineage>
</organism>
<gene>
    <name evidence="1" type="ORF">PILCRDRAFT_15859</name>
</gene>
<dbReference type="InParanoid" id="A0A0C3AFZ1"/>
<dbReference type="AlphaFoldDB" id="A0A0C3AFZ1"/>
<name>A0A0C3AFZ1_PILCF</name>